<dbReference type="InterPro" id="IPR055290">
    <property type="entry name" value="At3g26010-like"/>
</dbReference>
<sequence>MARDSKKKKKKRLKGSPVSKLTDDILADIISRVPYKSTCCCQCVSTRWRDLISHREHQKKMPQSIAGFFHEGSNAFRSPRNARYFTNLSRQRYPLVDPSLSFLPDCERLDILDGCNGLLLCHCWMAVDPMAFYYYVVCNPTTGKWVAVPATDGSSMVSVARLVFDPAVSSHFQVFEFIDEQSRGIAEDELDADCCGRIEALAIYSSKTGAWKYQTVEHGPFVIPENSVSAFFNGIWHWPAYECVVAVDVEGANWWLVDVPEPPYYADCIGGVFPSQGHLYFAESDRSKLSVWVLEDYVTGKWTLKHNSHLEMRTRSLTCVMQLHICLSNDIGARSCVVYLQLAQLIEENQAKTDYKHYRHKKKIDLGKVSPATEKWVVVLPTNWSITPIVASLTEIMADDDISFAMPWNLRSVFLNRVLHLAAFDKLIVAVDVEVNISWIIDIPKRPYYDDDFTNDVFLSRSRLYFANSTAGFGIPELSVCVLEDYHRGNCTLKRNVGNLKLFIYFEKNYNVISFHRERNMILVVCGDVI</sequence>
<protein>
    <submittedName>
        <fullName evidence="1">Uncharacterized protein</fullName>
    </submittedName>
</protein>
<dbReference type="SUPFAM" id="SSF81383">
    <property type="entry name" value="F-box domain"/>
    <property type="match status" value="1"/>
</dbReference>
<name>N1R1P5_AEGTA</name>
<dbReference type="PANTHER" id="PTHR35546:SF105">
    <property type="entry name" value="OS05G0139200 PROTEIN"/>
    <property type="match status" value="1"/>
</dbReference>
<dbReference type="ExpressionAtlas" id="N1R1P5">
    <property type="expression patterns" value="baseline"/>
</dbReference>
<organism evidence="1">
    <name type="scientific">Aegilops tauschii</name>
    <name type="common">Tausch's goatgrass</name>
    <name type="synonym">Aegilops squarrosa</name>
    <dbReference type="NCBI Taxonomy" id="37682"/>
    <lineage>
        <taxon>Eukaryota</taxon>
        <taxon>Viridiplantae</taxon>
        <taxon>Streptophyta</taxon>
        <taxon>Embryophyta</taxon>
        <taxon>Tracheophyta</taxon>
        <taxon>Spermatophyta</taxon>
        <taxon>Magnoliopsida</taxon>
        <taxon>Liliopsida</taxon>
        <taxon>Poales</taxon>
        <taxon>Poaceae</taxon>
        <taxon>BOP clade</taxon>
        <taxon>Pooideae</taxon>
        <taxon>Triticodae</taxon>
        <taxon>Triticeae</taxon>
        <taxon>Triticinae</taxon>
        <taxon>Aegilops</taxon>
    </lineage>
</organism>
<dbReference type="Gene3D" id="1.20.1280.50">
    <property type="match status" value="1"/>
</dbReference>
<dbReference type="Pfam" id="PF00646">
    <property type="entry name" value="F-box"/>
    <property type="match status" value="1"/>
</dbReference>
<accession>N1R1P5</accession>
<dbReference type="PANTHER" id="PTHR35546">
    <property type="entry name" value="F-BOX PROTEIN INTERACTION DOMAIN PROTEIN-RELATED"/>
    <property type="match status" value="1"/>
</dbReference>
<dbReference type="InterPro" id="IPR056592">
    <property type="entry name" value="Beta-prop_At3g26010-like"/>
</dbReference>
<evidence type="ECO:0000313" key="1">
    <source>
        <dbReference type="EnsemblPlants" id="EMT16601"/>
    </source>
</evidence>
<reference evidence="1" key="1">
    <citation type="submission" date="2015-06" db="UniProtKB">
        <authorList>
            <consortium name="EnsemblPlants"/>
        </authorList>
    </citation>
    <scope>IDENTIFICATION</scope>
</reference>
<dbReference type="Pfam" id="PF24750">
    <property type="entry name" value="b-prop_At3g26010-like"/>
    <property type="match status" value="1"/>
</dbReference>
<dbReference type="EnsemblPlants" id="EMT16601">
    <property type="protein sequence ID" value="EMT16601"/>
    <property type="gene ID" value="F775_00123"/>
</dbReference>
<dbReference type="InterPro" id="IPR001810">
    <property type="entry name" value="F-box_dom"/>
</dbReference>
<dbReference type="AlphaFoldDB" id="N1R1P5"/>
<dbReference type="InterPro" id="IPR036047">
    <property type="entry name" value="F-box-like_dom_sf"/>
</dbReference>
<dbReference type="SMART" id="SM00256">
    <property type="entry name" value="FBOX"/>
    <property type="match status" value="1"/>
</dbReference>
<proteinExistence type="predicted"/>